<reference evidence="2 3" key="1">
    <citation type="journal article" date="2016" name="Nat. Commun.">
        <title>Thousands of microbial genomes shed light on interconnected biogeochemical processes in an aquifer system.</title>
        <authorList>
            <person name="Anantharaman K."/>
            <person name="Brown C.T."/>
            <person name="Hug L.A."/>
            <person name="Sharon I."/>
            <person name="Castelle C.J."/>
            <person name="Probst A.J."/>
            <person name="Thomas B.C."/>
            <person name="Singh A."/>
            <person name="Wilkins M.J."/>
            <person name="Karaoz U."/>
            <person name="Brodie E.L."/>
            <person name="Williams K.H."/>
            <person name="Hubbard S.S."/>
            <person name="Banfield J.F."/>
        </authorList>
    </citation>
    <scope>NUCLEOTIDE SEQUENCE [LARGE SCALE GENOMIC DNA]</scope>
</reference>
<dbReference type="Gene3D" id="3.40.1350.10">
    <property type="match status" value="1"/>
</dbReference>
<dbReference type="InterPro" id="IPR043714">
    <property type="entry name" value="DUF5655"/>
</dbReference>
<dbReference type="Pfam" id="PF18899">
    <property type="entry name" value="DUF5655"/>
    <property type="match status" value="1"/>
</dbReference>
<feature type="domain" description="DUF5655" evidence="1">
    <location>
        <begin position="195"/>
        <end position="305"/>
    </location>
</feature>
<name>A0A1F6TMN5_9BACT</name>
<gene>
    <name evidence="2" type="ORF">A2121_01060</name>
</gene>
<dbReference type="GO" id="GO:0003676">
    <property type="term" value="F:nucleic acid binding"/>
    <property type="evidence" value="ECO:0007669"/>
    <property type="project" value="InterPro"/>
</dbReference>
<evidence type="ECO:0000313" key="2">
    <source>
        <dbReference type="EMBL" id="OGI46391.1"/>
    </source>
</evidence>
<dbReference type="AlphaFoldDB" id="A0A1F6TMN5"/>
<evidence type="ECO:0000313" key="3">
    <source>
        <dbReference type="Proteomes" id="UP000176484"/>
    </source>
</evidence>
<organism evidence="2 3">
    <name type="scientific">Candidatus Nomurabacteria bacterium GWB1_40_6</name>
    <dbReference type="NCBI Taxonomy" id="1801727"/>
    <lineage>
        <taxon>Bacteria</taxon>
        <taxon>Candidatus Nomuraibacteriota</taxon>
    </lineage>
</organism>
<accession>A0A1F6TMN5</accession>
<sequence length="310" mass="36743">MPIFKIKNSKFIKIKERNFGYEKDLQKLVEQNLGEVFGLEFISGAFNKQFIIKNREIDTLAFDPQTKSFVIIEYKKDGSFSIIDQGYTYLSLLLNNKAEFVLRYNEIKDKNLRMNNIDWSQSRIIFIAKEFTPYQKGAIGFRDLPIELWEVQLMEESLISFAQIKSAETQESITKVTKSHAIEKVAQEVKTFTFEDHIRRASQSIKALLIVFREKILSLDENIKEKPVQNYLGYKLNWYNFVTIHTYKGKLKIYIRKKKLEKDKEKRFTKVPVSYEWGKTPLWWINISNNKDFDYVFNVIKESYEAAPDR</sequence>
<protein>
    <recommendedName>
        <fullName evidence="1">DUF5655 domain-containing protein</fullName>
    </recommendedName>
</protein>
<dbReference type="EMBL" id="MFTD01000022">
    <property type="protein sequence ID" value="OGI46391.1"/>
    <property type="molecule type" value="Genomic_DNA"/>
</dbReference>
<dbReference type="InterPro" id="IPR011856">
    <property type="entry name" value="tRNA_endonuc-like_dom_sf"/>
</dbReference>
<proteinExistence type="predicted"/>
<dbReference type="Proteomes" id="UP000176484">
    <property type="component" value="Unassembled WGS sequence"/>
</dbReference>
<evidence type="ECO:0000259" key="1">
    <source>
        <dbReference type="Pfam" id="PF18899"/>
    </source>
</evidence>
<comment type="caution">
    <text evidence="2">The sequence shown here is derived from an EMBL/GenBank/DDBJ whole genome shotgun (WGS) entry which is preliminary data.</text>
</comment>